<reference evidence="2" key="1">
    <citation type="submission" date="2021-11" db="EMBL/GenBank/DDBJ databases">
        <authorList>
            <person name="Herlambang A."/>
            <person name="Guo Y."/>
            <person name="Takashima Y."/>
            <person name="Nishizawa T."/>
        </authorList>
    </citation>
    <scope>NUCLEOTIDE SEQUENCE</scope>
    <source>
        <strain evidence="2">E1425</strain>
    </source>
</reference>
<gene>
    <name evidence="2" type="ORF">EMPS_09007</name>
</gene>
<organism evidence="2 3">
    <name type="scientific">Entomortierella parvispora</name>
    <dbReference type="NCBI Taxonomy" id="205924"/>
    <lineage>
        <taxon>Eukaryota</taxon>
        <taxon>Fungi</taxon>
        <taxon>Fungi incertae sedis</taxon>
        <taxon>Mucoromycota</taxon>
        <taxon>Mortierellomycotina</taxon>
        <taxon>Mortierellomycetes</taxon>
        <taxon>Mortierellales</taxon>
        <taxon>Mortierellaceae</taxon>
        <taxon>Entomortierella</taxon>
    </lineage>
</organism>
<sequence length="120" mass="12091">MKTFTSLAVLAAVALSFVAGQQSADPCSACLQQSIQSLPLCQGLNVTIGAFNPGESTAYAACLCSSLDGAWISQCTDVTACGSDINSFQSAYSSNIQSAGLICGAQPTFNPSAAPTPTSV</sequence>
<evidence type="ECO:0000256" key="1">
    <source>
        <dbReference type="SAM" id="SignalP"/>
    </source>
</evidence>
<evidence type="ECO:0008006" key="4">
    <source>
        <dbReference type="Google" id="ProtNLM"/>
    </source>
</evidence>
<proteinExistence type="predicted"/>
<dbReference type="Proteomes" id="UP000827284">
    <property type="component" value="Unassembled WGS sequence"/>
</dbReference>
<keyword evidence="3" id="KW-1185">Reference proteome</keyword>
<comment type="caution">
    <text evidence="2">The sequence shown here is derived from an EMBL/GenBank/DDBJ whole genome shotgun (WGS) entry which is preliminary data.</text>
</comment>
<protein>
    <recommendedName>
        <fullName evidence="4">Extracellular membrane protein CFEM domain-containing protein</fullName>
    </recommendedName>
</protein>
<evidence type="ECO:0000313" key="2">
    <source>
        <dbReference type="EMBL" id="GJJ76648.1"/>
    </source>
</evidence>
<accession>A0A9P3HHG2</accession>
<name>A0A9P3HHG2_9FUNG</name>
<feature type="signal peptide" evidence="1">
    <location>
        <begin position="1"/>
        <end position="20"/>
    </location>
</feature>
<dbReference type="OrthoDB" id="2414727at2759"/>
<reference evidence="2" key="2">
    <citation type="journal article" date="2022" name="Microbiol. Resour. Announc.">
        <title>Whole-Genome Sequence of Entomortierella parvispora E1425, a Mucoromycotan Fungus Associated with Burkholderiaceae-Related Endosymbiotic Bacteria.</title>
        <authorList>
            <person name="Herlambang A."/>
            <person name="Guo Y."/>
            <person name="Takashima Y."/>
            <person name="Narisawa K."/>
            <person name="Ohta H."/>
            <person name="Nishizawa T."/>
        </authorList>
    </citation>
    <scope>NUCLEOTIDE SEQUENCE</scope>
    <source>
        <strain evidence="2">E1425</strain>
    </source>
</reference>
<feature type="chain" id="PRO_5040345870" description="Extracellular membrane protein CFEM domain-containing protein" evidence="1">
    <location>
        <begin position="21"/>
        <end position="120"/>
    </location>
</feature>
<keyword evidence="1" id="KW-0732">Signal</keyword>
<dbReference type="EMBL" id="BQFW01000012">
    <property type="protein sequence ID" value="GJJ76648.1"/>
    <property type="molecule type" value="Genomic_DNA"/>
</dbReference>
<evidence type="ECO:0000313" key="3">
    <source>
        <dbReference type="Proteomes" id="UP000827284"/>
    </source>
</evidence>
<dbReference type="AlphaFoldDB" id="A0A9P3HHG2"/>